<keyword evidence="10" id="KW-0067">ATP-binding</keyword>
<dbReference type="InterPro" id="IPR005467">
    <property type="entry name" value="His_kinase_dom"/>
</dbReference>
<evidence type="ECO:0000313" key="18">
    <source>
        <dbReference type="Proteomes" id="UP001596110"/>
    </source>
</evidence>
<proteinExistence type="predicted"/>
<feature type="domain" description="Histidine kinase" evidence="15">
    <location>
        <begin position="244"/>
        <end position="454"/>
    </location>
</feature>
<feature type="domain" description="HAMP" evidence="16">
    <location>
        <begin position="170"/>
        <end position="222"/>
    </location>
</feature>
<dbReference type="PANTHER" id="PTHR45528:SF1">
    <property type="entry name" value="SENSOR HISTIDINE KINASE CPXA"/>
    <property type="match status" value="1"/>
</dbReference>
<keyword evidence="8" id="KW-0547">Nucleotide-binding</keyword>
<organism evidence="17 18">
    <name type="scientific">Streptococcus caledonicus</name>
    <dbReference type="NCBI Taxonomy" id="2614158"/>
    <lineage>
        <taxon>Bacteria</taxon>
        <taxon>Bacillati</taxon>
        <taxon>Bacillota</taxon>
        <taxon>Bacilli</taxon>
        <taxon>Lactobacillales</taxon>
        <taxon>Streptococcaceae</taxon>
        <taxon>Streptococcus</taxon>
    </lineage>
</organism>
<dbReference type="Proteomes" id="UP001596110">
    <property type="component" value="Unassembled WGS sequence"/>
</dbReference>
<evidence type="ECO:0000256" key="9">
    <source>
        <dbReference type="ARBA" id="ARBA00022777"/>
    </source>
</evidence>
<evidence type="ECO:0000256" key="3">
    <source>
        <dbReference type="ARBA" id="ARBA00012438"/>
    </source>
</evidence>
<protein>
    <recommendedName>
        <fullName evidence="3">histidine kinase</fullName>
        <ecNumber evidence="3">2.7.13.3</ecNumber>
    </recommendedName>
</protein>
<evidence type="ECO:0000256" key="11">
    <source>
        <dbReference type="ARBA" id="ARBA00022989"/>
    </source>
</evidence>
<dbReference type="InterPro" id="IPR003594">
    <property type="entry name" value="HATPase_dom"/>
</dbReference>
<evidence type="ECO:0000259" key="16">
    <source>
        <dbReference type="PROSITE" id="PS50885"/>
    </source>
</evidence>
<keyword evidence="4" id="KW-1003">Cell membrane</keyword>
<dbReference type="EMBL" id="JBHSOJ010000015">
    <property type="protein sequence ID" value="MFC5630592.1"/>
    <property type="molecule type" value="Genomic_DNA"/>
</dbReference>
<accession>A0ABW0UBE6</accession>
<keyword evidence="9 17" id="KW-0418">Kinase</keyword>
<evidence type="ECO:0000256" key="10">
    <source>
        <dbReference type="ARBA" id="ARBA00022840"/>
    </source>
</evidence>
<comment type="catalytic activity">
    <reaction evidence="1">
        <text>ATP + protein L-histidine = ADP + protein N-phospho-L-histidine.</text>
        <dbReference type="EC" id="2.7.13.3"/>
    </reaction>
</comment>
<feature type="transmembrane region" description="Helical" evidence="14">
    <location>
        <begin position="149"/>
        <end position="168"/>
    </location>
</feature>
<evidence type="ECO:0000259" key="15">
    <source>
        <dbReference type="PROSITE" id="PS50109"/>
    </source>
</evidence>
<evidence type="ECO:0000256" key="13">
    <source>
        <dbReference type="ARBA" id="ARBA00023136"/>
    </source>
</evidence>
<keyword evidence="6" id="KW-0808">Transferase</keyword>
<comment type="subcellular location">
    <subcellularLocation>
        <location evidence="2">Cell membrane</location>
        <topology evidence="2">Multi-pass membrane protein</topology>
    </subcellularLocation>
</comment>
<evidence type="ECO:0000256" key="5">
    <source>
        <dbReference type="ARBA" id="ARBA00022553"/>
    </source>
</evidence>
<reference evidence="18" key="1">
    <citation type="journal article" date="2019" name="Int. J. Syst. Evol. Microbiol.">
        <title>The Global Catalogue of Microorganisms (GCM) 10K type strain sequencing project: providing services to taxonomists for standard genome sequencing and annotation.</title>
        <authorList>
            <consortium name="The Broad Institute Genomics Platform"/>
            <consortium name="The Broad Institute Genome Sequencing Center for Infectious Disease"/>
            <person name="Wu L."/>
            <person name="Ma J."/>
        </authorList>
    </citation>
    <scope>NUCLEOTIDE SEQUENCE [LARGE SCALE GENOMIC DNA]</scope>
    <source>
        <strain evidence="18">DT43</strain>
    </source>
</reference>
<keyword evidence="5" id="KW-0597">Phosphoprotein</keyword>
<keyword evidence="11 14" id="KW-1133">Transmembrane helix</keyword>
<dbReference type="SMART" id="SM00304">
    <property type="entry name" value="HAMP"/>
    <property type="match status" value="1"/>
</dbReference>
<dbReference type="InterPro" id="IPR036890">
    <property type="entry name" value="HATPase_C_sf"/>
</dbReference>
<dbReference type="InterPro" id="IPR003661">
    <property type="entry name" value="HisK_dim/P_dom"/>
</dbReference>
<evidence type="ECO:0000256" key="2">
    <source>
        <dbReference type="ARBA" id="ARBA00004651"/>
    </source>
</evidence>
<dbReference type="PROSITE" id="PS50885">
    <property type="entry name" value="HAMP"/>
    <property type="match status" value="1"/>
</dbReference>
<dbReference type="PANTHER" id="PTHR45528">
    <property type="entry name" value="SENSOR HISTIDINE KINASE CPXA"/>
    <property type="match status" value="1"/>
</dbReference>
<evidence type="ECO:0000256" key="8">
    <source>
        <dbReference type="ARBA" id="ARBA00022741"/>
    </source>
</evidence>
<dbReference type="GO" id="GO:0016301">
    <property type="term" value="F:kinase activity"/>
    <property type="evidence" value="ECO:0007669"/>
    <property type="project" value="UniProtKB-KW"/>
</dbReference>
<keyword evidence="12" id="KW-0902">Two-component regulatory system</keyword>
<comment type="caution">
    <text evidence="17">The sequence shown here is derived from an EMBL/GenBank/DDBJ whole genome shotgun (WGS) entry which is preliminary data.</text>
</comment>
<dbReference type="SMART" id="SM00387">
    <property type="entry name" value="HATPase_c"/>
    <property type="match status" value="1"/>
</dbReference>
<dbReference type="Gene3D" id="1.10.287.130">
    <property type="match status" value="1"/>
</dbReference>
<feature type="transmembrane region" description="Helical" evidence="14">
    <location>
        <begin position="7"/>
        <end position="30"/>
    </location>
</feature>
<keyword evidence="7 14" id="KW-0812">Transmembrane</keyword>
<dbReference type="Pfam" id="PF02518">
    <property type="entry name" value="HATPase_c"/>
    <property type="match status" value="1"/>
</dbReference>
<dbReference type="RefSeq" id="WP_156806540.1">
    <property type="nucleotide sequence ID" value="NZ_JBHSOJ010000015.1"/>
</dbReference>
<dbReference type="Gene3D" id="3.30.565.10">
    <property type="entry name" value="Histidine kinase-like ATPase, C-terminal domain"/>
    <property type="match status" value="1"/>
</dbReference>
<evidence type="ECO:0000313" key="17">
    <source>
        <dbReference type="EMBL" id="MFC5630592.1"/>
    </source>
</evidence>
<dbReference type="SUPFAM" id="SSF47384">
    <property type="entry name" value="Homodimeric domain of signal transducing histidine kinase"/>
    <property type="match status" value="1"/>
</dbReference>
<dbReference type="EC" id="2.7.13.3" evidence="3"/>
<evidence type="ECO:0000256" key="12">
    <source>
        <dbReference type="ARBA" id="ARBA00023012"/>
    </source>
</evidence>
<dbReference type="CDD" id="cd06225">
    <property type="entry name" value="HAMP"/>
    <property type="match status" value="1"/>
</dbReference>
<name>A0ABW0UBE6_9STRE</name>
<evidence type="ECO:0000256" key="4">
    <source>
        <dbReference type="ARBA" id="ARBA00022475"/>
    </source>
</evidence>
<evidence type="ECO:0000256" key="7">
    <source>
        <dbReference type="ARBA" id="ARBA00022692"/>
    </source>
</evidence>
<dbReference type="InterPro" id="IPR050398">
    <property type="entry name" value="HssS/ArlS-like"/>
</dbReference>
<dbReference type="CDD" id="cd00082">
    <property type="entry name" value="HisKA"/>
    <property type="match status" value="1"/>
</dbReference>
<dbReference type="InterPro" id="IPR003660">
    <property type="entry name" value="HAMP_dom"/>
</dbReference>
<evidence type="ECO:0000256" key="6">
    <source>
        <dbReference type="ARBA" id="ARBA00022679"/>
    </source>
</evidence>
<dbReference type="InterPro" id="IPR036097">
    <property type="entry name" value="HisK_dim/P_sf"/>
</dbReference>
<evidence type="ECO:0000256" key="1">
    <source>
        <dbReference type="ARBA" id="ARBA00000085"/>
    </source>
</evidence>
<keyword evidence="18" id="KW-1185">Reference proteome</keyword>
<gene>
    <name evidence="17" type="ORF">ACFPQ3_03075</name>
</gene>
<dbReference type="SMART" id="SM00388">
    <property type="entry name" value="HisKA"/>
    <property type="match status" value="1"/>
</dbReference>
<dbReference type="Gene3D" id="6.10.340.10">
    <property type="match status" value="1"/>
</dbReference>
<dbReference type="SUPFAM" id="SSF55874">
    <property type="entry name" value="ATPase domain of HSP90 chaperone/DNA topoisomerase II/histidine kinase"/>
    <property type="match status" value="1"/>
</dbReference>
<dbReference type="Pfam" id="PF00512">
    <property type="entry name" value="HisKA"/>
    <property type="match status" value="1"/>
</dbReference>
<keyword evidence="13 14" id="KW-0472">Membrane</keyword>
<dbReference type="PROSITE" id="PS50109">
    <property type="entry name" value="HIS_KIN"/>
    <property type="match status" value="1"/>
</dbReference>
<sequence length="468" mass="54021">MGITRKSFITLSATISLITLFFLGILYFTLPIYYNQSKKEELRQDFNQVVNQINHKSKTDIIKQLEILDEKHFRIFFSLSDTEGNLIYPILEYPDSFDSIDSQTLSDVESDEVGLWTANLVTDEGKLLFLSGEYSFPSLTTISQTLLTMYPFVILLFIMIVGIAVLIYSRLSTKRIKEISLQTRQMQRLEKGLTCQVSGQDEIAHLAQDINSLYNHLLTSIEHLELENQKTLLREKQKMDFLRMTSHELKTPITSMTGMIEGMLYNVGDFKNRDKYLKLCHQILKEQGQIVQSILEASKLDLILKPYQDTFSLEKLLMETLPIYEGIAAVKHLQFDVHLEPCTISAHQLYLDKAIKNILDNAFRYTRSGGKVTLTLTHGKLSIANQAEHVLEDDQLEQVFQPFYRPDFSRNRQDGGTGLGLYIVEQILSKHRLSYHFEQQDDYMVFTIDFNNLINTQNTTEPKSHPNM</sequence>
<evidence type="ECO:0000256" key="14">
    <source>
        <dbReference type="SAM" id="Phobius"/>
    </source>
</evidence>